<dbReference type="PROSITE" id="PS52019">
    <property type="entry name" value="PKS_MFAS_DH"/>
    <property type="match status" value="1"/>
</dbReference>
<feature type="region of interest" description="Disordered" evidence="9">
    <location>
        <begin position="2622"/>
        <end position="2651"/>
    </location>
</feature>
<dbReference type="Pfam" id="PF08242">
    <property type="entry name" value="Methyltransf_12"/>
    <property type="match status" value="1"/>
</dbReference>
<dbReference type="Pfam" id="PF08659">
    <property type="entry name" value="KR"/>
    <property type="match status" value="1"/>
</dbReference>
<dbReference type="GO" id="GO:0004312">
    <property type="term" value="F:fatty acid synthase activity"/>
    <property type="evidence" value="ECO:0007669"/>
    <property type="project" value="TreeGrafter"/>
</dbReference>
<dbReference type="InterPro" id="IPR032821">
    <property type="entry name" value="PKS_assoc"/>
</dbReference>
<evidence type="ECO:0000256" key="7">
    <source>
        <dbReference type="ARBA" id="ARBA00023315"/>
    </source>
</evidence>
<reference evidence="13" key="2">
    <citation type="submission" date="2023-05" db="EMBL/GenBank/DDBJ databases">
        <authorList>
            <consortium name="Lawrence Berkeley National Laboratory"/>
            <person name="Steindorff A."/>
            <person name="Hensen N."/>
            <person name="Bonometti L."/>
            <person name="Westerberg I."/>
            <person name="Brannstrom I.O."/>
            <person name="Guillou S."/>
            <person name="Cros-Aarteil S."/>
            <person name="Calhoun S."/>
            <person name="Haridas S."/>
            <person name="Kuo A."/>
            <person name="Mondo S."/>
            <person name="Pangilinan J."/>
            <person name="Riley R."/>
            <person name="Labutti K."/>
            <person name="Andreopoulos B."/>
            <person name="Lipzen A."/>
            <person name="Chen C."/>
            <person name="Yanf M."/>
            <person name="Daum C."/>
            <person name="Ng V."/>
            <person name="Clum A."/>
            <person name="Ohm R."/>
            <person name="Martin F."/>
            <person name="Silar P."/>
            <person name="Natvig D."/>
            <person name="Lalanne C."/>
            <person name="Gautier V."/>
            <person name="Ament-Velasquez S.L."/>
            <person name="Kruys A."/>
            <person name="Hutchinson M.I."/>
            <person name="Powell A.J."/>
            <person name="Barry K."/>
            <person name="Miller A.N."/>
            <person name="Grigoriev I.V."/>
            <person name="Debuchy R."/>
            <person name="Gladieux P."/>
            <person name="Thoren M.H."/>
            <person name="Johannesson H."/>
        </authorList>
    </citation>
    <scope>NUCLEOTIDE SEQUENCE</scope>
    <source>
        <strain evidence="13">CBS 359.72</strain>
    </source>
</reference>
<dbReference type="Pfam" id="PF14765">
    <property type="entry name" value="PS-DH"/>
    <property type="match status" value="1"/>
</dbReference>
<keyword evidence="14" id="KW-1185">Reference proteome</keyword>
<dbReference type="Gene3D" id="3.10.129.110">
    <property type="entry name" value="Polyketide synthase dehydratase"/>
    <property type="match status" value="1"/>
</dbReference>
<dbReference type="PANTHER" id="PTHR43775">
    <property type="entry name" value="FATTY ACID SYNTHASE"/>
    <property type="match status" value="1"/>
</dbReference>
<dbReference type="Pfam" id="PF13602">
    <property type="entry name" value="ADH_zinc_N_2"/>
    <property type="match status" value="1"/>
</dbReference>
<accession>A0AAN7HQ88</accession>
<dbReference type="InterPro" id="IPR014043">
    <property type="entry name" value="Acyl_transferase_dom"/>
</dbReference>
<dbReference type="SMART" id="SM00827">
    <property type="entry name" value="PKS_AT"/>
    <property type="match status" value="1"/>
</dbReference>
<dbReference type="InterPro" id="IPR049551">
    <property type="entry name" value="PKS_DH_C"/>
</dbReference>
<feature type="compositionally biased region" description="Low complexity" evidence="9">
    <location>
        <begin position="22"/>
        <end position="40"/>
    </location>
</feature>
<evidence type="ECO:0000256" key="9">
    <source>
        <dbReference type="SAM" id="MobiDB-lite"/>
    </source>
</evidence>
<dbReference type="Pfam" id="PF02801">
    <property type="entry name" value="Ketoacyl-synt_C"/>
    <property type="match status" value="1"/>
</dbReference>
<dbReference type="Gene3D" id="3.40.50.150">
    <property type="entry name" value="Vaccinia Virus protein VP39"/>
    <property type="match status" value="1"/>
</dbReference>
<sequence length="2744" mass="297017">MAPYYTSDSESPGTPFESGGDSSPSAPSCCSSPSTPSLSSVDRDRSQDIAIVGFSFDFPGANSEDAFWDLLTQGKCAATPFPLDRFHSSRFQEKIRTQRASFVQRDISAFDARFFGITEDEALGTDPQLRILLETAYRALENAGIPLSSISGTDASVYTGCFTADYTLATAKDPERAPRYSATGMAQSMLSNRISAFFNLTGPSVTIDTACSSSLVALDMACRSIRQGESSMGLVAGCNLLLTPDLFISLSSLGFLSPDGVCHSFDGRANGYGRGEGFGVLVLKPVDAAVRDGDAIRAVIRATGTNQNGRTNLALPSKEMQGRLIEETYRRAGLDKARTRFFEAHGTGTPAGDPLEAMAIGNAFGRGRDEDDPVVIGAVKANIGHLEGAAGIAGVIKTILVLERGVIPPIAQLEQLNSEIDAEFLRLKFPTEALPWPMPGLRRASINSFGFGGTNAHAILDDAFHYLQSQGLRGRHRTRLSMPLGLDSTRLLSNPPRWSAQSEDGDNALPKIFTWSANEPDAVTRMFDAYRTHFEDQSQAGEMDDGKLGPLAYTLSERRSLLSWRAFAVANSMSELLEKLHNPQPALHALADPKMGFVFTGQGAQWLGMARELFAFPVFRESVLSADTFLASLGCDWKASDVLLQESSRSGLLSGINMDEPRFAQPLCTIIQVAVVELLRTWSIHPTTVIGHSSGEIAAAYAVGAISRDSAWKLAFLRGLLSSQLAELSAAGSSPRGSMMAVGLSESVVQSYIEETLGRAGGNGVLVVACVNSPDSVTVSGDEDLVQTLQTRLSQEKDSGGGGVFARVLKVPVAYHSPHMEAVASSYKQLIGSLASGKAPDHHATMISSVTGNIISHDELRRAEYWVRNMVSQVRFAPAVERLCRNAARKTRKKLDLSHRRSISVSHLVEIGPHSALQGPIRQTVDAASPRVNMSYTAALIRGKPATYTLLDAVGKLHCLGFPVDLAKVNNLNITATKVGMRPVVPPLTLPEYPFDHTQTYWSEPRVSRNLRSQSQRYSEFLGSPAPDWNPLEPRWRNTLRASSIPWVQDHKINGDVLYPAAGMWVMAVEAMTQIVSLPAGQKMAGYEIRDTAMLSSLVIPADDSEVEVQFRLKPKLDSSDKTASWADFSLYACRGAAGEQQSFVEICRGSIKAVFASQGQSESQNGSSSSNKRQSDHARNVIQRAGLDYSSKIQSDELYAHLEENGYQYGPLFQGIRAARRSGSGQAVGEVALCNPSNSDSSSSSSASRAPPTVIHPCDLDSVLQLCLPAIVRAGDGENNIKRETWVPTYLSKLWLPASGFRGDQVCVHASTEARSMRLCESSIQAVSLAEPNSCDEGDNDVLLISGAELTLIASYEPHSTSNKPPPSLLHRRLCYDLVRAPDISLLSSLETARYVRAHAPLPPDPTYFLRALRRYTLRSMAHAVAATPIDDVPASLPHLRRQHRWIQSILAMASAVSGERNEEKEEEPLEALGSRLARMSPLGAIHVAFGRHAPGVLRGEIDPLEILTKPSPRLDSDEMDDHDYDHHDGGESGGDMLTQYYAVFNRSLKFFAPMARFLDLLAHKNPQMRVLEVGAGTGATTVEVLRTLVRGGSDDDKEAGGKGKQWCRFERYDFTDVSPAFLDKIRVEKTGIGGVLAGLGERMQFRVLDVESDAVEQGFEEGSYDLCVAVNVLHATKSLRESLRNLRRLLKDGGKLLLIEITEPLSTIGPSIFGYLPGWWRSVEPWRQNGPVATVSDWDRELKASGFDGTELVMPSYDEPENQLASLIISTATTAGIADEEVSAIMEATTTTLSERALVVHGWSQTQSEPSPLTKLLISNLRQASMVANVCETSFQELAEQQQRHQFEDTLVFIAQDPGRSSWPSLAHLTPEQYATFHSVLSRARAVMWLVFSSLPDTIGPVHGLARALRRERHGLVFSTVSLDPTMTASGSSALSIHVSKAVDNFFRGISTGSCEWELAAQEDPSSSSSSSSSLVTVPRVYESPSLDDAILRYTSAAAGTPIFSSSHRFASLDHKVKLAIRQPGLLDTLYFAPAPDAPGDDDSLPPNFITVAVRAVGINFRDCLIALGRVDQDSLGSECAGVVLAAGAEVRHVRPGDEILVSACDTFRTVVRCDARLAVRLPPGGMGGGMRSRFADAAAVPTNFVTAYHALVRVARLAPGESVLIHSGAGGTGQAAVQVARWCGAGEVFVTVGSAAKRQLMVERLAGDALVAGWECVAPYGRFVEIGKKDIFAHGKLPMFPFAKNVSFCAVDLSALTVDRPEVIQEELSAVVDLFQQGVLRLPQPVKTFPISEVEAAFRYLQSGQNAGKVVVEVEEHDMVPQTSGNIVLTRNSKAIIQPKKSDWTFSPDASFVIAGGLGAMGRIIASWMVSKGARHLALLSRRGLDSGDAKLVNFVHDLERRGACVYCPACDIADASSLRAALNHCREQSMPPVRGCIQAAMVLRDGFFNNMSYADWAAPLGPKMDGSWNLHEQLPRGLDFFVLFSSIAGIVGSQAQANYAAGNTFQDELARYRVSQLGEPALSVNLSLVQGDGFAAEHPELAQQFVLTKHVVEMSQDEMLGLLDHVCGPIGRQQLRDAQRSQIVMGLDLPGHARARGMDLPGWMNEPMFANLHQLEMDDMPGEGEGVDGDGADGSDGKKRRGRGPDLLSRVKEAPDVVEAAQIVSDALVHKLCKVLARSPDAFDRAQPLHVYGVDSLVAVELRNWFLQNLKVDVAVFEILGGSTCETIGRGVAEKVLADA</sequence>
<dbReference type="Proteomes" id="UP001303647">
    <property type="component" value="Unassembled WGS sequence"/>
</dbReference>
<proteinExistence type="predicted"/>
<evidence type="ECO:0000313" key="14">
    <source>
        <dbReference type="Proteomes" id="UP001303647"/>
    </source>
</evidence>
<dbReference type="Pfam" id="PF00698">
    <property type="entry name" value="Acyl_transf_1"/>
    <property type="match status" value="1"/>
</dbReference>
<dbReference type="Pfam" id="PF08240">
    <property type="entry name" value="ADH_N"/>
    <property type="match status" value="1"/>
</dbReference>
<dbReference type="InterPro" id="IPR050091">
    <property type="entry name" value="PKS_NRPS_Biosynth_Enz"/>
</dbReference>
<feature type="region of interest" description="Disordered" evidence="9">
    <location>
        <begin position="1159"/>
        <end position="1178"/>
    </location>
</feature>
<dbReference type="InterPro" id="IPR020807">
    <property type="entry name" value="PKS_DH"/>
</dbReference>
<organism evidence="13 14">
    <name type="scientific">Corynascus novoguineensis</name>
    <dbReference type="NCBI Taxonomy" id="1126955"/>
    <lineage>
        <taxon>Eukaryota</taxon>
        <taxon>Fungi</taxon>
        <taxon>Dikarya</taxon>
        <taxon>Ascomycota</taxon>
        <taxon>Pezizomycotina</taxon>
        <taxon>Sordariomycetes</taxon>
        <taxon>Sordariomycetidae</taxon>
        <taxon>Sordariales</taxon>
        <taxon>Chaetomiaceae</taxon>
        <taxon>Corynascus</taxon>
    </lineage>
</organism>
<feature type="active site" description="Proton acceptor; for dehydratase activity" evidence="8">
    <location>
        <position position="1051"/>
    </location>
</feature>
<dbReference type="Gene3D" id="3.40.50.720">
    <property type="entry name" value="NAD(P)-binding Rossmann-like Domain"/>
    <property type="match status" value="2"/>
</dbReference>
<dbReference type="Pfam" id="PF23297">
    <property type="entry name" value="ACP_SdgA_C"/>
    <property type="match status" value="1"/>
</dbReference>
<keyword evidence="1" id="KW-0596">Phosphopantetheine</keyword>
<gene>
    <name evidence="13" type="ORF">C7999DRAFT_13662</name>
</gene>
<keyword evidence="2" id="KW-0597">Phosphoprotein</keyword>
<dbReference type="InterPro" id="IPR009081">
    <property type="entry name" value="PP-bd_ACP"/>
</dbReference>
<feature type="region of interest" description="Disordered" evidence="9">
    <location>
        <begin position="1"/>
        <end position="43"/>
    </location>
</feature>
<dbReference type="PROSITE" id="PS52004">
    <property type="entry name" value="KS3_2"/>
    <property type="match status" value="1"/>
</dbReference>
<evidence type="ECO:0000259" key="11">
    <source>
        <dbReference type="PROSITE" id="PS52004"/>
    </source>
</evidence>
<dbReference type="Pfam" id="PF21089">
    <property type="entry name" value="PKS_DH_N"/>
    <property type="match status" value="1"/>
</dbReference>
<dbReference type="SUPFAM" id="SSF53335">
    <property type="entry name" value="S-adenosyl-L-methionine-dependent methyltransferases"/>
    <property type="match status" value="1"/>
</dbReference>
<dbReference type="InterPro" id="IPR020841">
    <property type="entry name" value="PKS_Beta-ketoAc_synthase_dom"/>
</dbReference>
<dbReference type="SMART" id="SM00829">
    <property type="entry name" value="PKS_ER"/>
    <property type="match status" value="1"/>
</dbReference>
<evidence type="ECO:0000256" key="2">
    <source>
        <dbReference type="ARBA" id="ARBA00022553"/>
    </source>
</evidence>
<name>A0AAN7HQ88_9PEZI</name>
<dbReference type="PANTHER" id="PTHR43775:SF29">
    <property type="entry name" value="ASPERFURANONE POLYKETIDE SYNTHASE AFOG-RELATED"/>
    <property type="match status" value="1"/>
</dbReference>
<dbReference type="InterPro" id="IPR013217">
    <property type="entry name" value="Methyltransf_12"/>
</dbReference>
<keyword evidence="6" id="KW-0511">Multifunctional enzyme</keyword>
<dbReference type="InterPro" id="IPR014031">
    <property type="entry name" value="Ketoacyl_synth_C"/>
</dbReference>
<dbReference type="Gene3D" id="1.10.1200.10">
    <property type="entry name" value="ACP-like"/>
    <property type="match status" value="1"/>
</dbReference>
<dbReference type="SMART" id="SM00825">
    <property type="entry name" value="PKS_KS"/>
    <property type="match status" value="1"/>
</dbReference>
<dbReference type="InterPro" id="IPR020806">
    <property type="entry name" value="PKS_PP-bd"/>
</dbReference>
<evidence type="ECO:0000256" key="6">
    <source>
        <dbReference type="ARBA" id="ARBA00023268"/>
    </source>
</evidence>
<feature type="domain" description="PKS/mFAS DH" evidence="12">
    <location>
        <begin position="1019"/>
        <end position="1360"/>
    </location>
</feature>
<feature type="compositionally biased region" description="Polar residues" evidence="9">
    <location>
        <begin position="1"/>
        <end position="12"/>
    </location>
</feature>
<dbReference type="PROSITE" id="PS00606">
    <property type="entry name" value="KS3_1"/>
    <property type="match status" value="1"/>
</dbReference>
<dbReference type="Pfam" id="PF23114">
    <property type="entry name" value="NAD-bd_HRPKS_sdrA"/>
    <property type="match status" value="1"/>
</dbReference>
<dbReference type="CDD" id="cd00833">
    <property type="entry name" value="PKS"/>
    <property type="match status" value="1"/>
</dbReference>
<dbReference type="InterPro" id="IPR016039">
    <property type="entry name" value="Thiolase-like"/>
</dbReference>
<dbReference type="EMBL" id="MU857638">
    <property type="protein sequence ID" value="KAK4248388.1"/>
    <property type="molecule type" value="Genomic_DNA"/>
</dbReference>
<dbReference type="InterPro" id="IPR036736">
    <property type="entry name" value="ACP-like_sf"/>
</dbReference>
<dbReference type="GO" id="GO:0031177">
    <property type="term" value="F:phosphopantetheine binding"/>
    <property type="evidence" value="ECO:0007669"/>
    <property type="project" value="InterPro"/>
</dbReference>
<dbReference type="InterPro" id="IPR049900">
    <property type="entry name" value="PKS_mFAS_DH"/>
</dbReference>
<dbReference type="InterPro" id="IPR002364">
    <property type="entry name" value="Quin_OxRdtase/zeta-crystal_CS"/>
</dbReference>
<dbReference type="InterPro" id="IPR013154">
    <property type="entry name" value="ADH-like_N"/>
</dbReference>
<evidence type="ECO:0000256" key="8">
    <source>
        <dbReference type="PROSITE-ProRule" id="PRU01363"/>
    </source>
</evidence>
<dbReference type="SUPFAM" id="SSF47336">
    <property type="entry name" value="ACP-like"/>
    <property type="match status" value="1"/>
</dbReference>
<dbReference type="InterPro" id="IPR016036">
    <property type="entry name" value="Malonyl_transacylase_ACP-bd"/>
</dbReference>
<keyword evidence="4" id="KW-0521">NADP</keyword>
<dbReference type="GO" id="GO:0006633">
    <property type="term" value="P:fatty acid biosynthetic process"/>
    <property type="evidence" value="ECO:0007669"/>
    <property type="project" value="InterPro"/>
</dbReference>
<dbReference type="InterPro" id="IPR042104">
    <property type="entry name" value="PKS_dehydratase_sf"/>
</dbReference>
<dbReference type="GO" id="GO:0008270">
    <property type="term" value="F:zinc ion binding"/>
    <property type="evidence" value="ECO:0007669"/>
    <property type="project" value="InterPro"/>
</dbReference>
<dbReference type="InterPro" id="IPR011032">
    <property type="entry name" value="GroES-like_sf"/>
</dbReference>
<dbReference type="InterPro" id="IPR018201">
    <property type="entry name" value="Ketoacyl_synth_AS"/>
</dbReference>
<dbReference type="SMART" id="SM00822">
    <property type="entry name" value="PKS_KR"/>
    <property type="match status" value="1"/>
</dbReference>
<dbReference type="InterPro" id="IPR001227">
    <property type="entry name" value="Ac_transferase_dom_sf"/>
</dbReference>
<dbReference type="Gene3D" id="3.30.70.3290">
    <property type="match status" value="1"/>
</dbReference>
<evidence type="ECO:0000256" key="4">
    <source>
        <dbReference type="ARBA" id="ARBA00022857"/>
    </source>
</evidence>
<evidence type="ECO:0000313" key="13">
    <source>
        <dbReference type="EMBL" id="KAK4248388.1"/>
    </source>
</evidence>
<evidence type="ECO:0000259" key="12">
    <source>
        <dbReference type="PROSITE" id="PS52019"/>
    </source>
</evidence>
<dbReference type="Gene3D" id="3.40.366.10">
    <property type="entry name" value="Malonyl-Coenzyme A Acyl Carrier Protein, domain 2"/>
    <property type="match status" value="1"/>
</dbReference>
<dbReference type="InterPro" id="IPR016035">
    <property type="entry name" value="Acyl_Trfase/lysoPLipase"/>
</dbReference>
<dbReference type="SUPFAM" id="SSF50129">
    <property type="entry name" value="GroES-like"/>
    <property type="match status" value="1"/>
</dbReference>
<reference evidence="13" key="1">
    <citation type="journal article" date="2023" name="Mol. Phylogenet. Evol.">
        <title>Genome-scale phylogeny and comparative genomics of the fungal order Sordariales.</title>
        <authorList>
            <person name="Hensen N."/>
            <person name="Bonometti L."/>
            <person name="Westerberg I."/>
            <person name="Brannstrom I.O."/>
            <person name="Guillou S."/>
            <person name="Cros-Aarteil S."/>
            <person name="Calhoun S."/>
            <person name="Haridas S."/>
            <person name="Kuo A."/>
            <person name="Mondo S."/>
            <person name="Pangilinan J."/>
            <person name="Riley R."/>
            <person name="LaButti K."/>
            <person name="Andreopoulos B."/>
            <person name="Lipzen A."/>
            <person name="Chen C."/>
            <person name="Yan M."/>
            <person name="Daum C."/>
            <person name="Ng V."/>
            <person name="Clum A."/>
            <person name="Steindorff A."/>
            <person name="Ohm R.A."/>
            <person name="Martin F."/>
            <person name="Silar P."/>
            <person name="Natvig D.O."/>
            <person name="Lalanne C."/>
            <person name="Gautier V."/>
            <person name="Ament-Velasquez S.L."/>
            <person name="Kruys A."/>
            <person name="Hutchinson M.I."/>
            <person name="Powell A.J."/>
            <person name="Barry K."/>
            <person name="Miller A.N."/>
            <person name="Grigoriev I.V."/>
            <person name="Debuchy R."/>
            <person name="Gladieux P."/>
            <person name="Hiltunen Thoren M."/>
            <person name="Johannesson H."/>
        </authorList>
    </citation>
    <scope>NUCLEOTIDE SEQUENCE</scope>
    <source>
        <strain evidence="13">CBS 359.72</strain>
    </source>
</reference>
<keyword evidence="7" id="KW-0012">Acyltransferase</keyword>
<dbReference type="Gene3D" id="3.90.180.10">
    <property type="entry name" value="Medium-chain alcohol dehydrogenases, catalytic domain"/>
    <property type="match status" value="2"/>
</dbReference>
<dbReference type="GO" id="GO:0044550">
    <property type="term" value="P:secondary metabolite biosynthetic process"/>
    <property type="evidence" value="ECO:0007669"/>
    <property type="project" value="UniProtKB-ARBA"/>
</dbReference>
<dbReference type="SUPFAM" id="SSF52151">
    <property type="entry name" value="FabD/lysophospholipase-like"/>
    <property type="match status" value="1"/>
</dbReference>
<feature type="compositionally biased region" description="Low complexity" evidence="9">
    <location>
        <begin position="1159"/>
        <end position="1173"/>
    </location>
</feature>
<evidence type="ECO:0000259" key="10">
    <source>
        <dbReference type="PROSITE" id="PS50075"/>
    </source>
</evidence>
<dbReference type="GO" id="GO:0004315">
    <property type="term" value="F:3-oxoacyl-[acyl-carrier-protein] synthase activity"/>
    <property type="evidence" value="ECO:0007669"/>
    <property type="project" value="InterPro"/>
</dbReference>
<feature type="active site" description="Proton donor; for dehydratase activity" evidence="8">
    <location>
        <position position="1262"/>
    </location>
</feature>
<dbReference type="InterPro" id="IPR020843">
    <property type="entry name" value="ER"/>
</dbReference>
<dbReference type="SUPFAM" id="SSF51735">
    <property type="entry name" value="NAD(P)-binding Rossmann-fold domains"/>
    <property type="match status" value="2"/>
</dbReference>
<feature type="region of interest" description="Disordered" evidence="9">
    <location>
        <begin position="1512"/>
        <end position="1533"/>
    </location>
</feature>
<dbReference type="SMART" id="SM00826">
    <property type="entry name" value="PKS_DH"/>
    <property type="match status" value="1"/>
</dbReference>
<dbReference type="Pfam" id="PF00109">
    <property type="entry name" value="ketoacyl-synt"/>
    <property type="match status" value="1"/>
</dbReference>
<feature type="domain" description="Ketosynthase family 3 (KS3)" evidence="11">
    <location>
        <begin position="46"/>
        <end position="462"/>
    </location>
</feature>
<dbReference type="Pfam" id="PF16197">
    <property type="entry name" value="KAsynt_C_assoc"/>
    <property type="match status" value="1"/>
</dbReference>
<protein>
    <submittedName>
        <fullName evidence="13">Lovastatin diketide synthase LovF</fullName>
    </submittedName>
</protein>
<dbReference type="PROSITE" id="PS01162">
    <property type="entry name" value="QOR_ZETA_CRYSTAL"/>
    <property type="match status" value="1"/>
</dbReference>
<dbReference type="InterPro" id="IPR049552">
    <property type="entry name" value="PKS_DH_N"/>
</dbReference>
<dbReference type="CDD" id="cd05195">
    <property type="entry name" value="enoyl_red"/>
    <property type="match status" value="1"/>
</dbReference>
<dbReference type="CDD" id="cd02440">
    <property type="entry name" value="AdoMet_MTases"/>
    <property type="match status" value="1"/>
</dbReference>
<feature type="domain" description="Carrier" evidence="10">
    <location>
        <begin position="2663"/>
        <end position="2740"/>
    </location>
</feature>
<dbReference type="Gene3D" id="3.40.47.10">
    <property type="match status" value="1"/>
</dbReference>
<evidence type="ECO:0000256" key="3">
    <source>
        <dbReference type="ARBA" id="ARBA00022679"/>
    </source>
</evidence>
<dbReference type="SUPFAM" id="SSF53901">
    <property type="entry name" value="Thiolase-like"/>
    <property type="match status" value="1"/>
</dbReference>
<dbReference type="InterPro" id="IPR057326">
    <property type="entry name" value="KR_dom"/>
</dbReference>
<evidence type="ECO:0000256" key="5">
    <source>
        <dbReference type="ARBA" id="ARBA00023002"/>
    </source>
</evidence>
<dbReference type="InterPro" id="IPR036291">
    <property type="entry name" value="NAD(P)-bd_dom_sf"/>
</dbReference>
<dbReference type="InterPro" id="IPR014030">
    <property type="entry name" value="Ketoacyl_synth_N"/>
</dbReference>
<comment type="caution">
    <text evidence="13">The sequence shown here is derived from an EMBL/GenBank/DDBJ whole genome shotgun (WGS) entry which is preliminary data.</text>
</comment>
<dbReference type="InterPro" id="IPR029063">
    <property type="entry name" value="SAM-dependent_MTases_sf"/>
</dbReference>
<keyword evidence="5" id="KW-0560">Oxidoreductase</keyword>
<dbReference type="SUPFAM" id="SSF55048">
    <property type="entry name" value="Probable ACP-binding domain of malonyl-CoA ACP transacylase"/>
    <property type="match status" value="1"/>
</dbReference>
<dbReference type="SMART" id="SM00823">
    <property type="entry name" value="PKS_PP"/>
    <property type="match status" value="1"/>
</dbReference>
<feature type="compositionally biased region" description="Acidic residues" evidence="9">
    <location>
        <begin position="2622"/>
        <end position="2637"/>
    </location>
</feature>
<dbReference type="GO" id="GO:0016491">
    <property type="term" value="F:oxidoreductase activity"/>
    <property type="evidence" value="ECO:0007669"/>
    <property type="project" value="UniProtKB-KW"/>
</dbReference>
<dbReference type="InterPro" id="IPR056501">
    <property type="entry name" value="NAD-bd_HRPKS_sdrA"/>
</dbReference>
<dbReference type="PROSITE" id="PS50075">
    <property type="entry name" value="CARRIER"/>
    <property type="match status" value="1"/>
</dbReference>
<keyword evidence="3" id="KW-0808">Transferase</keyword>
<feature type="region of interest" description="N-terminal hotdog fold" evidence="8">
    <location>
        <begin position="1019"/>
        <end position="1159"/>
    </location>
</feature>
<feature type="region of interest" description="C-terminal hotdog fold" evidence="8">
    <location>
        <begin position="1188"/>
        <end position="1360"/>
    </location>
</feature>
<dbReference type="InterPro" id="IPR013968">
    <property type="entry name" value="PKS_KR"/>
</dbReference>
<evidence type="ECO:0000256" key="1">
    <source>
        <dbReference type="ARBA" id="ARBA00022450"/>
    </source>
</evidence>